<evidence type="ECO:0000259" key="1">
    <source>
        <dbReference type="Pfam" id="PF07727"/>
    </source>
</evidence>
<reference evidence="3" key="1">
    <citation type="submission" date="2025-08" db="UniProtKB">
        <authorList>
            <consortium name="RefSeq"/>
        </authorList>
    </citation>
    <scope>IDENTIFICATION</scope>
</reference>
<keyword evidence="2" id="KW-1185">Reference proteome</keyword>
<accession>A0A1U8Q1D3</accession>
<name>A0A1U8Q1D3_NELNU</name>
<dbReference type="InParanoid" id="A0A1U8Q1D3"/>
<organism evidence="2 3">
    <name type="scientific">Nelumbo nucifera</name>
    <name type="common">Sacred lotus</name>
    <dbReference type="NCBI Taxonomy" id="4432"/>
    <lineage>
        <taxon>Eukaryota</taxon>
        <taxon>Viridiplantae</taxon>
        <taxon>Streptophyta</taxon>
        <taxon>Embryophyta</taxon>
        <taxon>Tracheophyta</taxon>
        <taxon>Spermatophyta</taxon>
        <taxon>Magnoliopsida</taxon>
        <taxon>Proteales</taxon>
        <taxon>Nelumbonaceae</taxon>
        <taxon>Nelumbo</taxon>
    </lineage>
</organism>
<dbReference type="Pfam" id="PF07727">
    <property type="entry name" value="RVT_2"/>
    <property type="match status" value="1"/>
</dbReference>
<evidence type="ECO:0000313" key="2">
    <source>
        <dbReference type="Proteomes" id="UP000189703"/>
    </source>
</evidence>
<dbReference type="STRING" id="4432.A0A1U8Q1D3"/>
<gene>
    <name evidence="3" type="primary">LOC109114370</name>
</gene>
<dbReference type="GeneID" id="109114370"/>
<proteinExistence type="predicted"/>
<dbReference type="InterPro" id="IPR013103">
    <property type="entry name" value="RVT_2"/>
</dbReference>
<dbReference type="RefSeq" id="XP_019052457.1">
    <property type="nucleotide sequence ID" value="XM_019196912.1"/>
</dbReference>
<sequence>MEEEFNALLSSGTWEHWQAPPHSNVIGCKWVFRIKRNPDVSIARYESLLVAKGYSQRGVDLKETLSPVIKPATLCTILSLAISHNRPLCQLDDQNAFLHGTLDEHVYIIGENGVTVTLEEKL</sequence>
<dbReference type="KEGG" id="nnu:109114370"/>
<evidence type="ECO:0000313" key="3">
    <source>
        <dbReference type="RefSeq" id="XP_019052457.1"/>
    </source>
</evidence>
<dbReference type="AlphaFoldDB" id="A0A1U8Q1D3"/>
<protein>
    <submittedName>
        <fullName evidence="3">Uncharacterized protein LOC109114370</fullName>
    </submittedName>
</protein>
<dbReference type="OrthoDB" id="411615at2759"/>
<dbReference type="Proteomes" id="UP000189703">
    <property type="component" value="Unplaced"/>
</dbReference>
<feature type="domain" description="Reverse transcriptase Ty1/copia-type" evidence="1">
    <location>
        <begin position="13"/>
        <end position="117"/>
    </location>
</feature>